<sequence>MIHVPSESVYKKLCAENTTLMFVPAQNGEIAILIKAPIIYLNEICSDCEIEFVFAVHQDSAQRTCLCSALRINDDPDKPITFLGVDKEKEYHDSLLQFIKEKKAPVYLYDEMNMNLAGTEASITDDDAKVIKELIKDHPEFCTEMTREELDHALDCFVYSIDSKVDYEQSHEIDTVSVKIAFSDWQKNECFIFQEDTAKKISVNESDEGGILEARAWFALEMMFPMAIHKNPYYLKGGNRREITDILAYY</sequence>
<comment type="caution">
    <text evidence="1">The sequence shown here is derived from an EMBL/GenBank/DDBJ whole genome shotgun (WGS) entry which is preliminary data.</text>
</comment>
<organism evidence="1">
    <name type="scientific">marine sediment metagenome</name>
    <dbReference type="NCBI Taxonomy" id="412755"/>
    <lineage>
        <taxon>unclassified sequences</taxon>
        <taxon>metagenomes</taxon>
        <taxon>ecological metagenomes</taxon>
    </lineage>
</organism>
<proteinExistence type="predicted"/>
<name>A0A0F9C9M3_9ZZZZ</name>
<dbReference type="EMBL" id="LAZR01037126">
    <property type="protein sequence ID" value="KKL23027.1"/>
    <property type="molecule type" value="Genomic_DNA"/>
</dbReference>
<gene>
    <name evidence="1" type="ORF">LCGC14_2429500</name>
</gene>
<dbReference type="AlphaFoldDB" id="A0A0F9C9M3"/>
<accession>A0A0F9C9M3</accession>
<evidence type="ECO:0000313" key="1">
    <source>
        <dbReference type="EMBL" id="KKL23027.1"/>
    </source>
</evidence>
<protein>
    <submittedName>
        <fullName evidence="1">Uncharacterized protein</fullName>
    </submittedName>
</protein>
<reference evidence="1" key="1">
    <citation type="journal article" date="2015" name="Nature">
        <title>Complex archaea that bridge the gap between prokaryotes and eukaryotes.</title>
        <authorList>
            <person name="Spang A."/>
            <person name="Saw J.H."/>
            <person name="Jorgensen S.L."/>
            <person name="Zaremba-Niedzwiedzka K."/>
            <person name="Martijn J."/>
            <person name="Lind A.E."/>
            <person name="van Eijk R."/>
            <person name="Schleper C."/>
            <person name="Guy L."/>
            <person name="Ettema T.J."/>
        </authorList>
    </citation>
    <scope>NUCLEOTIDE SEQUENCE</scope>
</reference>
<feature type="non-terminal residue" evidence="1">
    <location>
        <position position="250"/>
    </location>
</feature>